<dbReference type="PANTHER" id="PTHR37211:SF1">
    <property type="entry name" value="EXPRESSED PROTEIN"/>
    <property type="match status" value="1"/>
</dbReference>
<evidence type="ECO:0008006" key="4">
    <source>
        <dbReference type="Google" id="ProtNLM"/>
    </source>
</evidence>
<dbReference type="CDD" id="cd02440">
    <property type="entry name" value="AdoMet_MTases"/>
    <property type="match status" value="1"/>
</dbReference>
<evidence type="ECO:0000313" key="2">
    <source>
        <dbReference type="EMBL" id="TPX58606.1"/>
    </source>
</evidence>
<dbReference type="Proteomes" id="UP000318582">
    <property type="component" value="Unassembled WGS sequence"/>
</dbReference>
<name>A0A507E449_9FUNG</name>
<dbReference type="Gene3D" id="3.40.50.150">
    <property type="entry name" value="Vaccinia Virus protein VP39"/>
    <property type="match status" value="1"/>
</dbReference>
<dbReference type="EMBL" id="QEAQ01000034">
    <property type="protein sequence ID" value="TPX58606.1"/>
    <property type="molecule type" value="Genomic_DNA"/>
</dbReference>
<feature type="region of interest" description="Disordered" evidence="1">
    <location>
        <begin position="26"/>
        <end position="62"/>
    </location>
</feature>
<organism evidence="2 3">
    <name type="scientific">Powellomyces hirtus</name>
    <dbReference type="NCBI Taxonomy" id="109895"/>
    <lineage>
        <taxon>Eukaryota</taxon>
        <taxon>Fungi</taxon>
        <taxon>Fungi incertae sedis</taxon>
        <taxon>Chytridiomycota</taxon>
        <taxon>Chytridiomycota incertae sedis</taxon>
        <taxon>Chytridiomycetes</taxon>
        <taxon>Spizellomycetales</taxon>
        <taxon>Powellomycetaceae</taxon>
        <taxon>Powellomyces</taxon>
    </lineage>
</organism>
<protein>
    <recommendedName>
        <fullName evidence="4">Methyltransferase domain-containing protein</fullName>
    </recommendedName>
</protein>
<proteinExistence type="predicted"/>
<comment type="caution">
    <text evidence="2">The sequence shown here is derived from an EMBL/GenBank/DDBJ whole genome shotgun (WGS) entry which is preliminary data.</text>
</comment>
<dbReference type="SUPFAM" id="SSF53335">
    <property type="entry name" value="S-adenosyl-L-methionine-dependent methyltransferases"/>
    <property type="match status" value="1"/>
</dbReference>
<feature type="region of interest" description="Disordered" evidence="1">
    <location>
        <begin position="1"/>
        <end position="20"/>
    </location>
</feature>
<feature type="region of interest" description="Disordered" evidence="1">
    <location>
        <begin position="337"/>
        <end position="387"/>
    </location>
</feature>
<feature type="compositionally biased region" description="Basic residues" evidence="1">
    <location>
        <begin position="46"/>
        <end position="55"/>
    </location>
</feature>
<evidence type="ECO:0000313" key="3">
    <source>
        <dbReference type="Proteomes" id="UP000318582"/>
    </source>
</evidence>
<accession>A0A507E449</accession>
<feature type="compositionally biased region" description="Acidic residues" evidence="1">
    <location>
        <begin position="344"/>
        <end position="371"/>
    </location>
</feature>
<reference evidence="2 3" key="1">
    <citation type="journal article" date="2019" name="Sci. Rep.">
        <title>Comparative genomics of chytrid fungi reveal insights into the obligate biotrophic and pathogenic lifestyle of Synchytrium endobioticum.</title>
        <authorList>
            <person name="van de Vossenberg B.T.L.H."/>
            <person name="Warris S."/>
            <person name="Nguyen H.D.T."/>
            <person name="van Gent-Pelzer M.P.E."/>
            <person name="Joly D.L."/>
            <person name="van de Geest H.C."/>
            <person name="Bonants P.J.M."/>
            <person name="Smith D.S."/>
            <person name="Levesque C.A."/>
            <person name="van der Lee T.A.J."/>
        </authorList>
    </citation>
    <scope>NUCLEOTIDE SEQUENCE [LARGE SCALE GENOMIC DNA]</scope>
    <source>
        <strain evidence="2 3">CBS 809.83</strain>
    </source>
</reference>
<feature type="compositionally biased region" description="Basic residues" evidence="1">
    <location>
        <begin position="1"/>
        <end position="10"/>
    </location>
</feature>
<dbReference type="Gene3D" id="2.20.25.110">
    <property type="entry name" value="S-adenosyl-L-methionine-dependent methyltransferases"/>
    <property type="match status" value="1"/>
</dbReference>
<evidence type="ECO:0000256" key="1">
    <source>
        <dbReference type="SAM" id="MobiDB-lite"/>
    </source>
</evidence>
<sequence>MGKKDKQNKRKDKDFRNGAIGRNHWLKAGYGEEGDSSVNSSDDRRRKTAVKARRNRQSDEAILKNGKEEVTIDMLEQADRRRRAKATGPLLAETVDRHACYMESVQFPSAEVRNLVNIYTELRPESTSQSRHRPTILREDFCGTGILCREWCKGGVEREAWGVDLDPTVIKYAKERTLGLDGGPECERVKVVLGNVLDDRKTLGVPRADIIAALNYGVNFFKKRADLMAYLKNSRENLAEGGTLIVDLFGGATVNGTGGRLFERRYDGFTYFFEQKPFDLMTNTSRVHLHFRFDDGSWMKNAYTYDFRAYSIVEIREAMLEAGFASTHVWIAASTEEKEAEGYVNDDDDEEDAEEDDEESEQQDDSEDGSEEDGRPTARRRKQVTSGSLNEGAYAYSRVVGSLNQLQSYNGMWPAL</sequence>
<keyword evidence="3" id="KW-1185">Reference proteome</keyword>
<dbReference type="AlphaFoldDB" id="A0A507E449"/>
<dbReference type="PANTHER" id="PTHR37211">
    <property type="entry name" value="EXPRESSED PROTEIN"/>
    <property type="match status" value="1"/>
</dbReference>
<dbReference type="InterPro" id="IPR029063">
    <property type="entry name" value="SAM-dependent_MTases_sf"/>
</dbReference>
<gene>
    <name evidence="2" type="ORF">PhCBS80983_g03044</name>
</gene>